<feature type="domain" description="Clp ATPase C-terminal" evidence="10">
    <location>
        <begin position="732"/>
        <end position="821"/>
    </location>
</feature>
<dbReference type="FunFam" id="3.40.50.300:FF:000025">
    <property type="entry name" value="ATP-dependent Clp protease subunit"/>
    <property type="match status" value="1"/>
</dbReference>
<keyword evidence="2" id="KW-0677">Repeat</keyword>
<feature type="region of interest" description="Disordered" evidence="8">
    <location>
        <begin position="78"/>
        <end position="108"/>
    </location>
</feature>
<comment type="similarity">
    <text evidence="1 6">Belongs to the ClpA/ClpB family.</text>
</comment>
<evidence type="ECO:0000256" key="2">
    <source>
        <dbReference type="ARBA" id="ARBA00022737"/>
    </source>
</evidence>
<dbReference type="PANTHER" id="PTHR11638:SF18">
    <property type="entry name" value="HEAT SHOCK PROTEIN 104"/>
    <property type="match status" value="1"/>
</dbReference>
<comment type="caution">
    <text evidence="11">The sequence shown here is derived from an EMBL/GenBank/DDBJ whole genome shotgun (WGS) entry which is preliminary data.</text>
</comment>
<keyword evidence="3 6" id="KW-0547">Nucleotide-binding</keyword>
<dbReference type="EMBL" id="JALLBG020000156">
    <property type="protein sequence ID" value="KAL3761169.1"/>
    <property type="molecule type" value="Genomic_DNA"/>
</dbReference>
<protein>
    <submittedName>
        <fullName evidence="11">Uncharacterized protein</fullName>
    </submittedName>
</protein>
<dbReference type="PRINTS" id="PR00300">
    <property type="entry name" value="CLPPROTEASEA"/>
</dbReference>
<feature type="coiled-coil region" evidence="7">
    <location>
        <begin position="387"/>
        <end position="452"/>
    </location>
</feature>
<dbReference type="InterPro" id="IPR027417">
    <property type="entry name" value="P-loop_NTPase"/>
</dbReference>
<evidence type="ECO:0000256" key="4">
    <source>
        <dbReference type="ARBA" id="ARBA00022840"/>
    </source>
</evidence>
<keyword evidence="4 6" id="KW-0067">ATP-binding</keyword>
<dbReference type="InterPro" id="IPR019489">
    <property type="entry name" value="Clp_ATPase_C"/>
</dbReference>
<dbReference type="InterPro" id="IPR041546">
    <property type="entry name" value="ClpA/ClpB_AAA_lid"/>
</dbReference>
<evidence type="ECO:0000256" key="8">
    <source>
        <dbReference type="SAM" id="MobiDB-lite"/>
    </source>
</evidence>
<dbReference type="FunFam" id="3.40.50.300:FF:000010">
    <property type="entry name" value="Chaperone clpB 1, putative"/>
    <property type="match status" value="1"/>
</dbReference>
<dbReference type="InterPro" id="IPR050130">
    <property type="entry name" value="ClpA_ClpB"/>
</dbReference>
<evidence type="ECO:0000313" key="12">
    <source>
        <dbReference type="Proteomes" id="UP001530293"/>
    </source>
</evidence>
<name>A0ABD3MB21_9STRA</name>
<dbReference type="FunFam" id="3.40.50.300:FF:000120">
    <property type="entry name" value="ATP-dependent chaperone ClpB"/>
    <property type="match status" value="1"/>
</dbReference>
<dbReference type="SUPFAM" id="SSF52540">
    <property type="entry name" value="P-loop containing nucleoside triphosphate hydrolases"/>
    <property type="match status" value="2"/>
</dbReference>
<dbReference type="PANTHER" id="PTHR11638">
    <property type="entry name" value="ATP-DEPENDENT CLP PROTEASE"/>
    <property type="match status" value="1"/>
</dbReference>
<evidence type="ECO:0000256" key="6">
    <source>
        <dbReference type="RuleBase" id="RU004432"/>
    </source>
</evidence>
<dbReference type="Pfam" id="PF10431">
    <property type="entry name" value="ClpB_D2-small"/>
    <property type="match status" value="1"/>
</dbReference>
<feature type="compositionally biased region" description="Low complexity" evidence="8">
    <location>
        <begin position="85"/>
        <end position="100"/>
    </location>
</feature>
<feature type="domain" description="AAA+ ATPase" evidence="9">
    <location>
        <begin position="143"/>
        <end position="287"/>
    </location>
</feature>
<evidence type="ECO:0000313" key="11">
    <source>
        <dbReference type="EMBL" id="KAL3761169.1"/>
    </source>
</evidence>
<dbReference type="Pfam" id="PF00004">
    <property type="entry name" value="AAA"/>
    <property type="match status" value="1"/>
</dbReference>
<evidence type="ECO:0000256" key="3">
    <source>
        <dbReference type="ARBA" id="ARBA00022741"/>
    </source>
</evidence>
<evidence type="ECO:0000256" key="7">
    <source>
        <dbReference type="SAM" id="Coils"/>
    </source>
</evidence>
<accession>A0ABD3MB21</accession>
<dbReference type="PROSITE" id="PS00870">
    <property type="entry name" value="CLPAB_1"/>
    <property type="match status" value="1"/>
</dbReference>
<dbReference type="InterPro" id="IPR001270">
    <property type="entry name" value="ClpA/B"/>
</dbReference>
<evidence type="ECO:0000259" key="10">
    <source>
        <dbReference type="SMART" id="SM01086"/>
    </source>
</evidence>
<reference evidence="11 12" key="1">
    <citation type="submission" date="2024-10" db="EMBL/GenBank/DDBJ databases">
        <title>Updated reference genomes for cyclostephanoid diatoms.</title>
        <authorList>
            <person name="Roberts W.R."/>
            <person name="Alverson A.J."/>
        </authorList>
    </citation>
    <scope>NUCLEOTIDE SEQUENCE [LARGE SCALE GENOMIC DNA]</scope>
    <source>
        <strain evidence="11 12">AJA232-27</strain>
    </source>
</reference>
<keyword evidence="12" id="KW-1185">Reference proteome</keyword>
<dbReference type="PROSITE" id="PS00871">
    <property type="entry name" value="CLPAB_2"/>
    <property type="match status" value="1"/>
</dbReference>
<dbReference type="SMART" id="SM01086">
    <property type="entry name" value="ClpB_D2-small"/>
    <property type="match status" value="1"/>
</dbReference>
<dbReference type="AlphaFoldDB" id="A0ABD3MB21"/>
<dbReference type="GO" id="GO:0005524">
    <property type="term" value="F:ATP binding"/>
    <property type="evidence" value="ECO:0007669"/>
    <property type="project" value="UniProtKB-KW"/>
</dbReference>
<keyword evidence="7" id="KW-0175">Coiled coil</keyword>
<dbReference type="InterPro" id="IPR028299">
    <property type="entry name" value="ClpA/B_CS2"/>
</dbReference>
<feature type="domain" description="AAA+ ATPase" evidence="9">
    <location>
        <begin position="564"/>
        <end position="708"/>
    </location>
</feature>
<keyword evidence="5 6" id="KW-0143">Chaperone</keyword>
<evidence type="ECO:0000256" key="5">
    <source>
        <dbReference type="ARBA" id="ARBA00023186"/>
    </source>
</evidence>
<dbReference type="CDD" id="cd19499">
    <property type="entry name" value="RecA-like_ClpB_Hsp104-like"/>
    <property type="match status" value="1"/>
</dbReference>
<evidence type="ECO:0000259" key="9">
    <source>
        <dbReference type="SMART" id="SM00382"/>
    </source>
</evidence>
<sequence>MAWLYYKSSSSVVAVAYLLLTAAAAITASAFVSPPPSSGKATAVIISKSGGNNNNNILLELHHRRHGLFGPRHHQRQFGTSLHLSSPPNSDINSSNNNNNNDDDPLEKFGVDFTQRASEGKLDPVIGRDDEIRRAIQILSRRTKNNPVLIGDPGVGKTAIAEGIAQRINSGDVPDSLRDCKLVGLDMGALIAGASYRGEFEERLKKVVDRVKESEGEIILFIDEMHTVVGAGATSGSMDASNLLKPALARGQLRCIGATTIDEYRKYIEKDKALERRFQQVYIGEPTVEDTVSILRGLKPRYEVHHGVRIRDEALLAAAKLSSRYLPDRFLPDKAIDLVDEACAKLKNELTSKPTALDEVDRRIIQLEMEKLSLSSDQAKALDNKSAEANRARLADLEDEIAQLKIEQEDLTERWMAEKGAVEGVTSLQEQIAQVKFEIEKAERDYDLARAAELKYGTLPDLERRLAAAPMDESGDESSMGGGGGGGGGISKLLRDEVVAEDIADIISVWTGIPANKMLDSEKSKVLAMGEKLRERVVGQDEAIDVVTQSIQRSRAGLNDPSKPIASLIFLGPTGVGKTELAKALSEFMFDTEDAMIRIDMSEYMEKHTVSRLLGAPPGYVGYDEGGQLTDAVRRRPYSVLLFDEIEKAHPDVFNVMLQMLDDGRLTDSKGRVVDFKNCVIIFTSNIGSQDILDLEGSDQELMKARVFNAMKENFKPEFLNRIDDTIIFNSLSKDNLRGIVSLEVRKLEKRLAERDIAMIITPAALDTIASIGYDPNYGARPLKRAIQRELETAVAKGILRGDFADGDEVTIDSEGGSIVIRRSGVGSTGNAQSMTHSAFRYD</sequence>
<dbReference type="SMART" id="SM00382">
    <property type="entry name" value="AAA"/>
    <property type="match status" value="2"/>
</dbReference>
<gene>
    <name evidence="11" type="ORF">ACHAWU_000264</name>
</gene>
<evidence type="ECO:0000256" key="1">
    <source>
        <dbReference type="ARBA" id="ARBA00008675"/>
    </source>
</evidence>
<dbReference type="Gene3D" id="3.40.50.300">
    <property type="entry name" value="P-loop containing nucleotide triphosphate hydrolases"/>
    <property type="match status" value="3"/>
</dbReference>
<organism evidence="11 12">
    <name type="scientific">Discostella pseudostelligera</name>
    <dbReference type="NCBI Taxonomy" id="259834"/>
    <lineage>
        <taxon>Eukaryota</taxon>
        <taxon>Sar</taxon>
        <taxon>Stramenopiles</taxon>
        <taxon>Ochrophyta</taxon>
        <taxon>Bacillariophyta</taxon>
        <taxon>Coscinodiscophyceae</taxon>
        <taxon>Thalassiosirophycidae</taxon>
        <taxon>Stephanodiscales</taxon>
        <taxon>Stephanodiscaceae</taxon>
        <taxon>Discostella</taxon>
    </lineage>
</organism>
<dbReference type="Proteomes" id="UP001530293">
    <property type="component" value="Unassembled WGS sequence"/>
</dbReference>
<proteinExistence type="inferred from homology"/>
<dbReference type="Gene3D" id="1.10.8.60">
    <property type="match status" value="1"/>
</dbReference>
<dbReference type="InterPro" id="IPR003959">
    <property type="entry name" value="ATPase_AAA_core"/>
</dbReference>
<dbReference type="CDD" id="cd00009">
    <property type="entry name" value="AAA"/>
    <property type="match status" value="1"/>
</dbReference>
<dbReference type="Pfam" id="PF17871">
    <property type="entry name" value="AAA_lid_9"/>
    <property type="match status" value="1"/>
</dbReference>
<dbReference type="InterPro" id="IPR003593">
    <property type="entry name" value="AAA+_ATPase"/>
</dbReference>
<dbReference type="Pfam" id="PF07724">
    <property type="entry name" value="AAA_2"/>
    <property type="match status" value="1"/>
</dbReference>
<dbReference type="InterPro" id="IPR018368">
    <property type="entry name" value="ClpA/B_CS1"/>
</dbReference>